<dbReference type="AlphaFoldDB" id="A0A518IJM7"/>
<dbReference type="Proteomes" id="UP000318313">
    <property type="component" value="Chromosome"/>
</dbReference>
<protein>
    <submittedName>
        <fullName evidence="1">Uncharacterized protein</fullName>
    </submittedName>
</protein>
<name>A0A518IJM7_9PLAN</name>
<dbReference type="KEGG" id="gfm:Enr17x_53620"/>
<reference evidence="1 2" key="1">
    <citation type="submission" date="2019-03" db="EMBL/GenBank/DDBJ databases">
        <title>Deep-cultivation of Planctomycetes and their phenomic and genomic characterization uncovers novel biology.</title>
        <authorList>
            <person name="Wiegand S."/>
            <person name="Jogler M."/>
            <person name="Boedeker C."/>
            <person name="Pinto D."/>
            <person name="Vollmers J."/>
            <person name="Rivas-Marin E."/>
            <person name="Kohn T."/>
            <person name="Peeters S.H."/>
            <person name="Heuer A."/>
            <person name="Rast P."/>
            <person name="Oberbeckmann S."/>
            <person name="Bunk B."/>
            <person name="Jeske O."/>
            <person name="Meyerdierks A."/>
            <person name="Storesund J.E."/>
            <person name="Kallscheuer N."/>
            <person name="Luecker S."/>
            <person name="Lage O.M."/>
            <person name="Pohl T."/>
            <person name="Merkel B.J."/>
            <person name="Hornburger P."/>
            <person name="Mueller R.-W."/>
            <person name="Bruemmer F."/>
            <person name="Labrenz M."/>
            <person name="Spormann A.M."/>
            <person name="Op den Camp H."/>
            <person name="Overmann J."/>
            <person name="Amann R."/>
            <person name="Jetten M.S.M."/>
            <person name="Mascher T."/>
            <person name="Medema M.H."/>
            <person name="Devos D.P."/>
            <person name="Kaster A.-K."/>
            <person name="Ovreas L."/>
            <person name="Rohde M."/>
            <person name="Galperin M.Y."/>
            <person name="Jogler C."/>
        </authorList>
    </citation>
    <scope>NUCLEOTIDE SEQUENCE [LARGE SCALE GENOMIC DNA]</scope>
    <source>
        <strain evidence="1 2">Enr17</strain>
    </source>
</reference>
<evidence type="ECO:0000313" key="1">
    <source>
        <dbReference type="EMBL" id="QDV53288.1"/>
    </source>
</evidence>
<sequence length="61" mass="6909">MEVFQTALSVNSQLVLQPRHDQPAFQQTITSLIKASWQQLQLFANPDIVMLADDSDLIHSE</sequence>
<dbReference type="EMBL" id="CP037452">
    <property type="protein sequence ID" value="QDV53288.1"/>
    <property type="molecule type" value="Genomic_DNA"/>
</dbReference>
<dbReference type="RefSeq" id="WP_145312704.1">
    <property type="nucleotide sequence ID" value="NZ_CP037452.1"/>
</dbReference>
<accession>A0A518IJM7</accession>
<organism evidence="1 2">
    <name type="scientific">Gimesia fumaroli</name>
    <dbReference type="NCBI Taxonomy" id="2527976"/>
    <lineage>
        <taxon>Bacteria</taxon>
        <taxon>Pseudomonadati</taxon>
        <taxon>Planctomycetota</taxon>
        <taxon>Planctomycetia</taxon>
        <taxon>Planctomycetales</taxon>
        <taxon>Planctomycetaceae</taxon>
        <taxon>Gimesia</taxon>
    </lineage>
</organism>
<keyword evidence="2" id="KW-1185">Reference proteome</keyword>
<gene>
    <name evidence="1" type="ORF">Enr17x_53620</name>
</gene>
<proteinExistence type="predicted"/>
<evidence type="ECO:0000313" key="2">
    <source>
        <dbReference type="Proteomes" id="UP000318313"/>
    </source>
</evidence>